<proteinExistence type="predicted"/>
<evidence type="ECO:0000313" key="1">
    <source>
        <dbReference type="EMBL" id="KAF6721423.1"/>
    </source>
</evidence>
<reference evidence="1" key="1">
    <citation type="journal article" name="BMC Genomics">
        <title>Long-read sequencing and de novo genome assembly of marine medaka (Oryzias melastigma).</title>
        <authorList>
            <person name="Liang P."/>
            <person name="Saqib H.S.A."/>
            <person name="Ni X."/>
            <person name="Shen Y."/>
        </authorList>
    </citation>
    <scope>NUCLEOTIDE SEQUENCE</scope>
    <source>
        <strain evidence="1">Bigg-433</strain>
    </source>
</reference>
<dbReference type="AlphaFoldDB" id="A0A834BXA0"/>
<evidence type="ECO:0000313" key="2">
    <source>
        <dbReference type="Proteomes" id="UP000646548"/>
    </source>
</evidence>
<sequence length="94" mass="10315">MAGGRRGLVAPQNTFLENIVRRSNDTNFVLGNAQIVDWPIVYSNDGFCKLSGYHRAEGKNVRGSRTAGSSLDLTDHLLSSFSSSDTYICLFNDV</sequence>
<comment type="caution">
    <text evidence="1">The sequence shown here is derived from an EMBL/GenBank/DDBJ whole genome shotgun (WGS) entry which is preliminary data.</text>
</comment>
<dbReference type="Proteomes" id="UP000646548">
    <property type="component" value="Unassembled WGS sequence"/>
</dbReference>
<accession>A0A834BXA0</accession>
<protein>
    <submittedName>
        <fullName evidence="1">Potassium voltage-gated channel subfamily H member 1</fullName>
    </submittedName>
</protein>
<dbReference type="Gene3D" id="3.30.450.20">
    <property type="entry name" value="PAS domain"/>
    <property type="match status" value="1"/>
</dbReference>
<name>A0A834BXA0_ORYME</name>
<gene>
    <name evidence="1" type="ORF">FQA47_014655</name>
</gene>
<dbReference type="EMBL" id="WKFB01000490">
    <property type="protein sequence ID" value="KAF6721423.1"/>
    <property type="molecule type" value="Genomic_DNA"/>
</dbReference>
<organism evidence="1 2">
    <name type="scientific">Oryzias melastigma</name>
    <name type="common">Marine medaka</name>
    <dbReference type="NCBI Taxonomy" id="30732"/>
    <lineage>
        <taxon>Eukaryota</taxon>
        <taxon>Metazoa</taxon>
        <taxon>Chordata</taxon>
        <taxon>Craniata</taxon>
        <taxon>Vertebrata</taxon>
        <taxon>Euteleostomi</taxon>
        <taxon>Actinopterygii</taxon>
        <taxon>Neopterygii</taxon>
        <taxon>Teleostei</taxon>
        <taxon>Neoteleostei</taxon>
        <taxon>Acanthomorphata</taxon>
        <taxon>Ovalentaria</taxon>
        <taxon>Atherinomorphae</taxon>
        <taxon>Beloniformes</taxon>
        <taxon>Adrianichthyidae</taxon>
        <taxon>Oryziinae</taxon>
        <taxon>Oryzias</taxon>
    </lineage>
</organism>